<organism evidence="3 4">
    <name type="scientific">Algibacter lectus</name>
    <dbReference type="NCBI Taxonomy" id="221126"/>
    <lineage>
        <taxon>Bacteria</taxon>
        <taxon>Pseudomonadati</taxon>
        <taxon>Bacteroidota</taxon>
        <taxon>Flavobacteriia</taxon>
        <taxon>Flavobacteriales</taxon>
        <taxon>Flavobacteriaceae</taxon>
        <taxon>Algibacter</taxon>
    </lineage>
</organism>
<sequence>MLNFQLHIVSLTIVLVSQSAIATILTIVLIFFAALLCLGVRKSYLLQKENERLEAMNPQIEDEKDKPYKDFTQSHMYDKK</sequence>
<dbReference type="EMBL" id="SORL01000007">
    <property type="protein sequence ID" value="TDY63388.1"/>
    <property type="molecule type" value="Genomic_DNA"/>
</dbReference>
<dbReference type="Proteomes" id="UP000294824">
    <property type="component" value="Unassembled WGS sequence"/>
</dbReference>
<name>A0A4R8MEG6_9FLAO</name>
<protein>
    <submittedName>
        <fullName evidence="3">Uncharacterized protein</fullName>
    </submittedName>
</protein>
<evidence type="ECO:0000256" key="2">
    <source>
        <dbReference type="SAM" id="Phobius"/>
    </source>
</evidence>
<comment type="caution">
    <text evidence="3">The sequence shown here is derived from an EMBL/GenBank/DDBJ whole genome shotgun (WGS) entry which is preliminary data.</text>
</comment>
<evidence type="ECO:0000256" key="1">
    <source>
        <dbReference type="SAM" id="MobiDB-lite"/>
    </source>
</evidence>
<feature type="region of interest" description="Disordered" evidence="1">
    <location>
        <begin position="56"/>
        <end position="80"/>
    </location>
</feature>
<keyword evidence="2" id="KW-1133">Transmembrane helix</keyword>
<keyword evidence="2" id="KW-0472">Membrane</keyword>
<gene>
    <name evidence="3" type="ORF">DFQ06_0264</name>
</gene>
<dbReference type="AlphaFoldDB" id="A0A4R8MEG6"/>
<feature type="compositionally biased region" description="Polar residues" evidence="1">
    <location>
        <begin position="71"/>
        <end position="80"/>
    </location>
</feature>
<evidence type="ECO:0000313" key="3">
    <source>
        <dbReference type="EMBL" id="TDY63388.1"/>
    </source>
</evidence>
<reference evidence="3 4" key="1">
    <citation type="submission" date="2019-03" db="EMBL/GenBank/DDBJ databases">
        <title>Genomic Encyclopedia of Type Strains, Phase III (KMG-III): the genomes of soil and plant-associated and newly described type strains.</title>
        <authorList>
            <person name="Whitman W."/>
        </authorList>
    </citation>
    <scope>NUCLEOTIDE SEQUENCE [LARGE SCALE GENOMIC DNA]</scope>
    <source>
        <strain evidence="3 4">CECT 8301</strain>
    </source>
</reference>
<keyword evidence="4" id="KW-1185">Reference proteome</keyword>
<accession>A0A4R8MEG6</accession>
<keyword evidence="2" id="KW-0812">Transmembrane</keyword>
<evidence type="ECO:0000313" key="4">
    <source>
        <dbReference type="Proteomes" id="UP000294824"/>
    </source>
</evidence>
<proteinExistence type="predicted"/>
<feature type="transmembrane region" description="Helical" evidence="2">
    <location>
        <begin position="20"/>
        <end position="40"/>
    </location>
</feature>